<dbReference type="InterPro" id="IPR007372">
    <property type="entry name" value="Lipid/polyisoprenoid-bd_YceI"/>
</dbReference>
<dbReference type="PANTHER" id="PTHR34406">
    <property type="entry name" value="PROTEIN YCEI"/>
    <property type="match status" value="1"/>
</dbReference>
<evidence type="ECO:0000313" key="3">
    <source>
        <dbReference type="EMBL" id="MBV7377495.1"/>
    </source>
</evidence>
<comment type="caution">
    <text evidence="3">The sequence shown here is derived from an EMBL/GenBank/DDBJ whole genome shotgun (WGS) entry which is preliminary data.</text>
</comment>
<dbReference type="EMBL" id="JAHUZE010000001">
    <property type="protein sequence ID" value="MBV7377495.1"/>
    <property type="molecule type" value="Genomic_DNA"/>
</dbReference>
<evidence type="ECO:0000256" key="1">
    <source>
        <dbReference type="SAM" id="SignalP"/>
    </source>
</evidence>
<gene>
    <name evidence="3" type="ORF">KJP28_01055</name>
</gene>
<dbReference type="Pfam" id="PF04264">
    <property type="entry name" value="YceI"/>
    <property type="match status" value="1"/>
</dbReference>
<feature type="chain" id="PRO_5046544570" evidence="1">
    <location>
        <begin position="21"/>
        <end position="187"/>
    </location>
</feature>
<accession>A0ABS6SX49</accession>
<protein>
    <submittedName>
        <fullName evidence="3">YceI family protein</fullName>
    </submittedName>
</protein>
<dbReference type="Proteomes" id="UP000756530">
    <property type="component" value="Unassembled WGS sequence"/>
</dbReference>
<proteinExistence type="predicted"/>
<keyword evidence="1" id="KW-0732">Signal</keyword>
<feature type="domain" description="Lipid/polyisoprenoid-binding YceI-like" evidence="2">
    <location>
        <begin position="24"/>
        <end position="185"/>
    </location>
</feature>
<keyword evidence="4" id="KW-1185">Reference proteome</keyword>
<organism evidence="3 4">
    <name type="scientific">Maritimibacter dapengensis</name>
    <dbReference type="NCBI Taxonomy" id="2836868"/>
    <lineage>
        <taxon>Bacteria</taxon>
        <taxon>Pseudomonadati</taxon>
        <taxon>Pseudomonadota</taxon>
        <taxon>Alphaproteobacteria</taxon>
        <taxon>Rhodobacterales</taxon>
        <taxon>Roseobacteraceae</taxon>
        <taxon>Maritimibacter</taxon>
    </lineage>
</organism>
<feature type="signal peptide" evidence="1">
    <location>
        <begin position="1"/>
        <end position="20"/>
    </location>
</feature>
<reference evidence="3 4" key="1">
    <citation type="submission" date="2021-05" db="EMBL/GenBank/DDBJ databases">
        <title>Culturable bacteria isolated from Daya Bay.</title>
        <authorList>
            <person name="Zheng W."/>
            <person name="Yu S."/>
            <person name="Huang Y."/>
        </authorList>
    </citation>
    <scope>NUCLEOTIDE SEQUENCE [LARGE SCALE GENOMIC DNA]</scope>
    <source>
        <strain evidence="3 4">DP4N28-5</strain>
    </source>
</reference>
<name>A0ABS6SX49_9RHOB</name>
<sequence length="187" mass="19744">MLTFLCLCAAVAVAPMGAMAEQIAYRLDAARSQVAYEVAFDKDIIRGQIPISSADVRIDFAGGPSSVRVTLNAAGATSSFPFAEQALKGPKVLATASYPQMTFVADGFRVGRTTAQVPGQVTIRGVTRPVTLSAQLYRQQGTEAGDLSKMSVHMSGAVSRADFGATGWADMVADAVRIEIVARLDRI</sequence>
<evidence type="ECO:0000259" key="2">
    <source>
        <dbReference type="SMART" id="SM00867"/>
    </source>
</evidence>
<dbReference type="SMART" id="SM00867">
    <property type="entry name" value="YceI"/>
    <property type="match status" value="1"/>
</dbReference>
<dbReference type="RefSeq" id="WP_218390381.1">
    <property type="nucleotide sequence ID" value="NZ_JAHUZE010000001.1"/>
</dbReference>
<evidence type="ECO:0000313" key="4">
    <source>
        <dbReference type="Proteomes" id="UP000756530"/>
    </source>
</evidence>
<dbReference type="PANTHER" id="PTHR34406:SF1">
    <property type="entry name" value="PROTEIN YCEI"/>
    <property type="match status" value="1"/>
</dbReference>